<feature type="compositionally biased region" description="Gly residues" evidence="1">
    <location>
        <begin position="139"/>
        <end position="149"/>
    </location>
</feature>
<sequence>EAAASWRIVAPQFGSRCASCCKQVHAGEPRIDVGTRTRQNKPCCHHVGCLAPRCGPLQLLRGWDALAAGARSEALSLADPTAKAALSELGRKRPIGWSPDPPAELVEPGYGPEPSSPSRGGARRRSPRRGRRRAAAARAGGGRGAAEKG</sequence>
<evidence type="ECO:0000313" key="3">
    <source>
        <dbReference type="Proteomes" id="UP001189429"/>
    </source>
</evidence>
<evidence type="ECO:0000313" key="2">
    <source>
        <dbReference type="EMBL" id="CAK0833017.1"/>
    </source>
</evidence>
<feature type="non-terminal residue" evidence="2">
    <location>
        <position position="149"/>
    </location>
</feature>
<dbReference type="EMBL" id="CAUYUJ010011995">
    <property type="protein sequence ID" value="CAK0833017.1"/>
    <property type="molecule type" value="Genomic_DNA"/>
</dbReference>
<protein>
    <recommendedName>
        <fullName evidence="4">PARP-type domain-containing protein</fullName>
    </recommendedName>
</protein>
<comment type="caution">
    <text evidence="2">The sequence shown here is derived from an EMBL/GenBank/DDBJ whole genome shotgun (WGS) entry which is preliminary data.</text>
</comment>
<evidence type="ECO:0008006" key="4">
    <source>
        <dbReference type="Google" id="ProtNLM"/>
    </source>
</evidence>
<feature type="compositionally biased region" description="Basic residues" evidence="1">
    <location>
        <begin position="121"/>
        <end position="135"/>
    </location>
</feature>
<reference evidence="2" key="1">
    <citation type="submission" date="2023-10" db="EMBL/GenBank/DDBJ databases">
        <authorList>
            <person name="Chen Y."/>
            <person name="Shah S."/>
            <person name="Dougan E. K."/>
            <person name="Thang M."/>
            <person name="Chan C."/>
        </authorList>
    </citation>
    <scope>NUCLEOTIDE SEQUENCE [LARGE SCALE GENOMIC DNA]</scope>
</reference>
<keyword evidence="3" id="KW-1185">Reference proteome</keyword>
<evidence type="ECO:0000256" key="1">
    <source>
        <dbReference type="SAM" id="MobiDB-lite"/>
    </source>
</evidence>
<proteinExistence type="predicted"/>
<accession>A0ABN9SME5</accession>
<dbReference type="Proteomes" id="UP001189429">
    <property type="component" value="Unassembled WGS sequence"/>
</dbReference>
<gene>
    <name evidence="2" type="ORF">PCOR1329_LOCUS30849</name>
</gene>
<name>A0ABN9SME5_9DINO</name>
<organism evidence="2 3">
    <name type="scientific">Prorocentrum cordatum</name>
    <dbReference type="NCBI Taxonomy" id="2364126"/>
    <lineage>
        <taxon>Eukaryota</taxon>
        <taxon>Sar</taxon>
        <taxon>Alveolata</taxon>
        <taxon>Dinophyceae</taxon>
        <taxon>Prorocentrales</taxon>
        <taxon>Prorocentraceae</taxon>
        <taxon>Prorocentrum</taxon>
    </lineage>
</organism>
<feature type="region of interest" description="Disordered" evidence="1">
    <location>
        <begin position="88"/>
        <end position="149"/>
    </location>
</feature>
<feature type="non-terminal residue" evidence="2">
    <location>
        <position position="1"/>
    </location>
</feature>